<dbReference type="InterPro" id="IPR007709">
    <property type="entry name" value="N-FG_amidohydro"/>
</dbReference>
<dbReference type="InterPro" id="IPR011227">
    <property type="entry name" value="UCP029730"/>
</dbReference>
<organism evidence="1 2">
    <name type="scientific">Pseudohalocynthiibacter aestuariivivens</name>
    <dbReference type="NCBI Taxonomy" id="1591409"/>
    <lineage>
        <taxon>Bacteria</taxon>
        <taxon>Pseudomonadati</taxon>
        <taxon>Pseudomonadota</taxon>
        <taxon>Alphaproteobacteria</taxon>
        <taxon>Rhodobacterales</taxon>
        <taxon>Paracoccaceae</taxon>
        <taxon>Pseudohalocynthiibacter</taxon>
    </lineage>
</organism>
<sequence length="259" mass="28606">MSLVHFDVTDTQLLGPDDPAPVEVVNAEATHPVLLVCEHAGQALPKRLGDLGISTEALDSHIGWDIGAEGVTRRIAHILGAPAVLQRYSRLVIDCNRPTGAPDAIPEISDGISIPGNSLLDAQSRNARVQEIFDPFQDVVSKQLSSFPRRATFSIHSFTRSMSGVNRPWDIGFLYRRDTRTSECLAKFVADARPELKIGMNQPYQIDDVSDWFVPNHGEACGLSHSLIEIRNDHIETSEGQAFWAEILSDAFDRLLKEI</sequence>
<name>A0ABV5JE48_9RHOB</name>
<gene>
    <name evidence="1" type="ORF">ACFFUT_07940</name>
</gene>
<dbReference type="Pfam" id="PF05013">
    <property type="entry name" value="FGase"/>
    <property type="match status" value="1"/>
</dbReference>
<evidence type="ECO:0000313" key="1">
    <source>
        <dbReference type="EMBL" id="MFB9231715.1"/>
    </source>
</evidence>
<reference evidence="1 2" key="1">
    <citation type="submission" date="2024-09" db="EMBL/GenBank/DDBJ databases">
        <authorList>
            <person name="Sun Q."/>
            <person name="Mori K."/>
        </authorList>
    </citation>
    <scope>NUCLEOTIDE SEQUENCE [LARGE SCALE GENOMIC DNA]</scope>
    <source>
        <strain evidence="1 2">CECT 8726</strain>
    </source>
</reference>
<proteinExistence type="predicted"/>
<comment type="caution">
    <text evidence="1">The sequence shown here is derived from an EMBL/GenBank/DDBJ whole genome shotgun (WGS) entry which is preliminary data.</text>
</comment>
<accession>A0ABV5JE48</accession>
<dbReference type="RefSeq" id="WP_213890991.1">
    <property type="nucleotide sequence ID" value="NZ_JAGFNU010000017.1"/>
</dbReference>
<dbReference type="PIRSF" id="PIRSF029730">
    <property type="entry name" value="UCP029730"/>
    <property type="match status" value="1"/>
</dbReference>
<dbReference type="Proteomes" id="UP001589683">
    <property type="component" value="Unassembled WGS sequence"/>
</dbReference>
<dbReference type="Gene3D" id="3.40.630.40">
    <property type="entry name" value="Zn-dependent exopeptidases"/>
    <property type="match status" value="1"/>
</dbReference>
<evidence type="ECO:0000313" key="2">
    <source>
        <dbReference type="Proteomes" id="UP001589683"/>
    </source>
</evidence>
<dbReference type="SUPFAM" id="SSF53187">
    <property type="entry name" value="Zn-dependent exopeptidases"/>
    <property type="match status" value="1"/>
</dbReference>
<dbReference type="EMBL" id="JBHMEA010000025">
    <property type="protein sequence ID" value="MFB9231715.1"/>
    <property type="molecule type" value="Genomic_DNA"/>
</dbReference>
<protein>
    <submittedName>
        <fullName evidence="1">N-formylglutamate amidohydrolase</fullName>
    </submittedName>
</protein>
<keyword evidence="2" id="KW-1185">Reference proteome</keyword>